<organism evidence="1 2">
    <name type="scientific">Nothophoma quercina</name>
    <dbReference type="NCBI Taxonomy" id="749835"/>
    <lineage>
        <taxon>Eukaryota</taxon>
        <taxon>Fungi</taxon>
        <taxon>Dikarya</taxon>
        <taxon>Ascomycota</taxon>
        <taxon>Pezizomycotina</taxon>
        <taxon>Dothideomycetes</taxon>
        <taxon>Pleosporomycetidae</taxon>
        <taxon>Pleosporales</taxon>
        <taxon>Pleosporineae</taxon>
        <taxon>Didymellaceae</taxon>
        <taxon>Nothophoma</taxon>
    </lineage>
</organism>
<name>A0ABR3QQ34_9PLEO</name>
<gene>
    <name evidence="1" type="ORF">SLS59_008880</name>
</gene>
<comment type="caution">
    <text evidence="1">The sequence shown here is derived from an EMBL/GenBank/DDBJ whole genome shotgun (WGS) entry which is preliminary data.</text>
</comment>
<sequence>MFARSVVEYLFLCRKIGRLVHEVQVLTIYSGALSAESIIITHDHIGTKISVALIAGKGHVVILRGKRADTEAEATVLFVKKVLKISKD</sequence>
<proteinExistence type="predicted"/>
<accession>A0ABR3QQ34</accession>
<protein>
    <submittedName>
        <fullName evidence="1">Uncharacterized protein</fullName>
    </submittedName>
</protein>
<dbReference type="Proteomes" id="UP001521222">
    <property type="component" value="Unassembled WGS sequence"/>
</dbReference>
<reference evidence="1 2" key="1">
    <citation type="submission" date="2024-02" db="EMBL/GenBank/DDBJ databases">
        <title>De novo assembly and annotation of 12 fungi associated with fruit tree decline syndrome in Ontario, Canada.</title>
        <authorList>
            <person name="Sulman M."/>
            <person name="Ellouze W."/>
            <person name="Ilyukhin E."/>
        </authorList>
    </citation>
    <scope>NUCLEOTIDE SEQUENCE [LARGE SCALE GENOMIC DNA]</scope>
    <source>
        <strain evidence="1 2">M97-236</strain>
    </source>
</reference>
<dbReference type="EMBL" id="JAKIXB020000036">
    <property type="protein sequence ID" value="KAL1594256.1"/>
    <property type="molecule type" value="Genomic_DNA"/>
</dbReference>
<evidence type="ECO:0000313" key="1">
    <source>
        <dbReference type="EMBL" id="KAL1594256.1"/>
    </source>
</evidence>
<evidence type="ECO:0000313" key="2">
    <source>
        <dbReference type="Proteomes" id="UP001521222"/>
    </source>
</evidence>
<keyword evidence="2" id="KW-1185">Reference proteome</keyword>